<protein>
    <submittedName>
        <fullName evidence="3">Carboxymuconolactone decarboxylase family protein</fullName>
    </submittedName>
</protein>
<dbReference type="EMBL" id="JAHRWL010000003">
    <property type="protein sequence ID" value="MBV2361604.1"/>
    <property type="molecule type" value="Genomic_DNA"/>
</dbReference>
<evidence type="ECO:0000313" key="3">
    <source>
        <dbReference type="EMBL" id="MBV2361604.1"/>
    </source>
</evidence>
<dbReference type="Proteomes" id="UP001166293">
    <property type="component" value="Unassembled WGS sequence"/>
</dbReference>
<proteinExistence type="predicted"/>
<feature type="region of interest" description="Disordered" evidence="1">
    <location>
        <begin position="1"/>
        <end position="20"/>
    </location>
</feature>
<gene>
    <name evidence="3" type="ORF">KUH32_17705</name>
</gene>
<organism evidence="3 4">
    <name type="scientific">Thalassococcus arenae</name>
    <dbReference type="NCBI Taxonomy" id="2851652"/>
    <lineage>
        <taxon>Bacteria</taxon>
        <taxon>Pseudomonadati</taxon>
        <taxon>Pseudomonadota</taxon>
        <taxon>Alphaproteobacteria</taxon>
        <taxon>Rhodobacterales</taxon>
        <taxon>Roseobacteraceae</taxon>
        <taxon>Thalassococcus</taxon>
    </lineage>
</organism>
<reference evidence="3" key="1">
    <citation type="submission" date="2021-06" db="EMBL/GenBank/DDBJ databases">
        <title>Thalassococcus sp. CAU 1522 isolated from sea sand, Republic of Korea.</title>
        <authorList>
            <person name="Kim W."/>
        </authorList>
    </citation>
    <scope>NUCLEOTIDE SEQUENCE</scope>
    <source>
        <strain evidence="3">CAU 1522</strain>
    </source>
</reference>
<feature type="domain" description="Carboxymuconolactone decarboxylase-like" evidence="2">
    <location>
        <begin position="46"/>
        <end position="105"/>
    </location>
</feature>
<dbReference type="Pfam" id="PF02627">
    <property type="entry name" value="CMD"/>
    <property type="match status" value="1"/>
</dbReference>
<dbReference type="InterPro" id="IPR003779">
    <property type="entry name" value="CMD-like"/>
</dbReference>
<sequence length="190" mass="20312">MSSDGANPSAASAPPLSDADWPRDLADMRNGFAGGLNVYRTMAHHPALLRAWSGLREHIVNQSALGREFLEVVILRTGTRLGSDYEWAQHILRARACGLSDARITSIGGPLGAMQEADATLCRAVDELFATARLSPGTLAAVSKDHGREAVFDLMATVGFYSTLGYILNSFDTPLDTDVEAALTEKPLAP</sequence>
<dbReference type="RefSeq" id="WP_217779992.1">
    <property type="nucleotide sequence ID" value="NZ_JAHRWL010000003.1"/>
</dbReference>
<name>A0ABS6NC47_9RHOB</name>
<evidence type="ECO:0000313" key="4">
    <source>
        <dbReference type="Proteomes" id="UP001166293"/>
    </source>
</evidence>
<dbReference type="PANTHER" id="PTHR34846:SF11">
    <property type="entry name" value="4-CARBOXYMUCONOLACTONE DECARBOXYLASE FAMILY PROTEIN (AFU_ORTHOLOGUE AFUA_6G11590)"/>
    <property type="match status" value="1"/>
</dbReference>
<feature type="compositionally biased region" description="Low complexity" evidence="1">
    <location>
        <begin position="1"/>
        <end position="19"/>
    </location>
</feature>
<accession>A0ABS6NC47</accession>
<comment type="caution">
    <text evidence="3">The sequence shown here is derived from an EMBL/GenBank/DDBJ whole genome shotgun (WGS) entry which is preliminary data.</text>
</comment>
<dbReference type="PANTHER" id="PTHR34846">
    <property type="entry name" value="4-CARBOXYMUCONOLACTONE DECARBOXYLASE FAMILY PROTEIN (AFU_ORTHOLOGUE AFUA_6G11590)"/>
    <property type="match status" value="1"/>
</dbReference>
<evidence type="ECO:0000259" key="2">
    <source>
        <dbReference type="Pfam" id="PF02627"/>
    </source>
</evidence>
<evidence type="ECO:0000256" key="1">
    <source>
        <dbReference type="SAM" id="MobiDB-lite"/>
    </source>
</evidence>
<keyword evidence="4" id="KW-1185">Reference proteome</keyword>